<keyword evidence="3" id="KW-1185">Reference proteome</keyword>
<gene>
    <name evidence="2" type="ORF">E2C01_096408</name>
</gene>
<comment type="caution">
    <text evidence="2">The sequence shown here is derived from an EMBL/GenBank/DDBJ whole genome shotgun (WGS) entry which is preliminary data.</text>
</comment>
<organism evidence="2 3">
    <name type="scientific">Portunus trituberculatus</name>
    <name type="common">Swimming crab</name>
    <name type="synonym">Neptunus trituberculatus</name>
    <dbReference type="NCBI Taxonomy" id="210409"/>
    <lineage>
        <taxon>Eukaryota</taxon>
        <taxon>Metazoa</taxon>
        <taxon>Ecdysozoa</taxon>
        <taxon>Arthropoda</taxon>
        <taxon>Crustacea</taxon>
        <taxon>Multicrustacea</taxon>
        <taxon>Malacostraca</taxon>
        <taxon>Eumalacostraca</taxon>
        <taxon>Eucarida</taxon>
        <taxon>Decapoda</taxon>
        <taxon>Pleocyemata</taxon>
        <taxon>Brachyura</taxon>
        <taxon>Eubrachyura</taxon>
        <taxon>Portunoidea</taxon>
        <taxon>Portunidae</taxon>
        <taxon>Portuninae</taxon>
        <taxon>Portunus</taxon>
    </lineage>
</organism>
<feature type="region of interest" description="Disordered" evidence="1">
    <location>
        <begin position="68"/>
        <end position="98"/>
    </location>
</feature>
<proteinExistence type="predicted"/>
<dbReference type="Proteomes" id="UP000324222">
    <property type="component" value="Unassembled WGS sequence"/>
</dbReference>
<reference evidence="2 3" key="1">
    <citation type="submission" date="2019-05" db="EMBL/GenBank/DDBJ databases">
        <title>Another draft genome of Portunus trituberculatus and its Hox gene families provides insights of decapod evolution.</title>
        <authorList>
            <person name="Jeong J.-H."/>
            <person name="Song I."/>
            <person name="Kim S."/>
            <person name="Choi T."/>
            <person name="Kim D."/>
            <person name="Ryu S."/>
            <person name="Kim W."/>
        </authorList>
    </citation>
    <scope>NUCLEOTIDE SEQUENCE [LARGE SCALE GENOMIC DNA]</scope>
    <source>
        <tissue evidence="2">Muscle</tissue>
    </source>
</reference>
<feature type="region of interest" description="Disordered" evidence="1">
    <location>
        <begin position="11"/>
        <end position="36"/>
    </location>
</feature>
<feature type="compositionally biased region" description="Acidic residues" evidence="1">
    <location>
        <begin position="70"/>
        <end position="98"/>
    </location>
</feature>
<dbReference type="EMBL" id="VSRR010124889">
    <property type="protein sequence ID" value="MPD00903.1"/>
    <property type="molecule type" value="Genomic_DNA"/>
</dbReference>
<dbReference type="AlphaFoldDB" id="A0A5B7JXW0"/>
<evidence type="ECO:0000313" key="2">
    <source>
        <dbReference type="EMBL" id="MPD00903.1"/>
    </source>
</evidence>
<protein>
    <submittedName>
        <fullName evidence="2">Uncharacterized protein</fullName>
    </submittedName>
</protein>
<evidence type="ECO:0000313" key="3">
    <source>
        <dbReference type="Proteomes" id="UP000324222"/>
    </source>
</evidence>
<accession>A0A5B7JXW0</accession>
<name>A0A5B7JXW0_PORTR</name>
<sequence>MLPVYVFVSANRTALSPPSQDTPQAPHDTPLHYRPHVAASPRSDTLVTYHTHLDLIVLLPVAASLNLDLPGEDSEIGDGDDGDGDGDGGDDDGDGDGN</sequence>
<feature type="compositionally biased region" description="Polar residues" evidence="1">
    <location>
        <begin position="11"/>
        <end position="23"/>
    </location>
</feature>
<evidence type="ECO:0000256" key="1">
    <source>
        <dbReference type="SAM" id="MobiDB-lite"/>
    </source>
</evidence>